<dbReference type="GO" id="GO:0016887">
    <property type="term" value="F:ATP hydrolysis activity"/>
    <property type="evidence" value="ECO:0007669"/>
    <property type="project" value="InterPro"/>
</dbReference>
<reference evidence="5" key="1">
    <citation type="submission" date="2021-11" db="EMBL/GenBank/DDBJ databases">
        <title>Streptomyces corallinus and Kineosporia corallina sp. nov., two new coral-derived marine actinobacteria.</title>
        <authorList>
            <person name="Buangrab K."/>
            <person name="Sutthacheep M."/>
            <person name="Yeemin T."/>
            <person name="Harunari E."/>
            <person name="Igarashi Y."/>
            <person name="Sripreechasak P."/>
            <person name="Kanchanasin P."/>
            <person name="Tanasupawat S."/>
            <person name="Phongsopitanun W."/>
        </authorList>
    </citation>
    <scope>NUCLEOTIDE SEQUENCE</scope>
    <source>
        <strain evidence="5">JCM 31032</strain>
    </source>
</reference>
<evidence type="ECO:0000259" key="4">
    <source>
        <dbReference type="Pfam" id="PF13476"/>
    </source>
</evidence>
<comment type="caution">
    <text evidence="5">The sequence shown here is derived from an EMBL/GenBank/DDBJ whole genome shotgun (WGS) entry which is preliminary data.</text>
</comment>
<dbReference type="AlphaFoldDB" id="A0A9X1NFA3"/>
<dbReference type="PANTHER" id="PTHR32114">
    <property type="entry name" value="ABC TRANSPORTER ABCH.3"/>
    <property type="match status" value="1"/>
</dbReference>
<evidence type="ECO:0000256" key="2">
    <source>
        <dbReference type="ARBA" id="ARBA00011322"/>
    </source>
</evidence>
<comment type="similarity">
    <text evidence="1">Belongs to the SMC family. SbcC subfamily.</text>
</comment>
<dbReference type="Gene3D" id="3.40.50.300">
    <property type="entry name" value="P-loop containing nucleotide triphosphate hydrolases"/>
    <property type="match status" value="2"/>
</dbReference>
<evidence type="ECO:0000313" key="6">
    <source>
        <dbReference type="Proteomes" id="UP001138997"/>
    </source>
</evidence>
<keyword evidence="6" id="KW-1185">Reference proteome</keyword>
<evidence type="ECO:0000313" key="5">
    <source>
        <dbReference type="EMBL" id="MCD5312995.1"/>
    </source>
</evidence>
<dbReference type="SUPFAM" id="SSF52540">
    <property type="entry name" value="P-loop containing nucleoside triphosphate hydrolases"/>
    <property type="match status" value="1"/>
</dbReference>
<accession>A0A9X1NFA3</accession>
<dbReference type="Pfam" id="PF13476">
    <property type="entry name" value="AAA_23"/>
    <property type="match status" value="1"/>
</dbReference>
<dbReference type="RefSeq" id="WP_231443781.1">
    <property type="nucleotide sequence ID" value="NZ_JAJOMB010000010.1"/>
</dbReference>
<gene>
    <name evidence="5" type="ORF">LR394_18970</name>
</gene>
<name>A0A9X1NFA3_9ACTN</name>
<dbReference type="InterPro" id="IPR027417">
    <property type="entry name" value="P-loop_NTPase"/>
</dbReference>
<dbReference type="InterPro" id="IPR038729">
    <property type="entry name" value="Rad50/SbcC_AAA"/>
</dbReference>
<evidence type="ECO:0000256" key="1">
    <source>
        <dbReference type="ARBA" id="ARBA00006930"/>
    </source>
</evidence>
<feature type="domain" description="Rad50/SbcC-type AAA" evidence="4">
    <location>
        <begin position="67"/>
        <end position="154"/>
    </location>
</feature>
<dbReference type="GO" id="GO:0006302">
    <property type="term" value="P:double-strand break repair"/>
    <property type="evidence" value="ECO:0007669"/>
    <property type="project" value="InterPro"/>
</dbReference>
<organism evidence="5 6">
    <name type="scientific">Kineosporia babensis</name>
    <dbReference type="NCBI Taxonomy" id="499548"/>
    <lineage>
        <taxon>Bacteria</taxon>
        <taxon>Bacillati</taxon>
        <taxon>Actinomycetota</taxon>
        <taxon>Actinomycetes</taxon>
        <taxon>Kineosporiales</taxon>
        <taxon>Kineosporiaceae</taxon>
        <taxon>Kineosporia</taxon>
    </lineage>
</organism>
<protein>
    <recommendedName>
        <fullName evidence="3">Nuclease SbcCD subunit C</fullName>
    </recommendedName>
</protein>
<proteinExistence type="inferred from homology"/>
<comment type="subunit">
    <text evidence="2">Heterodimer of SbcC and SbcD.</text>
</comment>
<dbReference type="Proteomes" id="UP001138997">
    <property type="component" value="Unassembled WGS sequence"/>
</dbReference>
<dbReference type="EMBL" id="JAJOMB010000010">
    <property type="protein sequence ID" value="MCD5312995.1"/>
    <property type="molecule type" value="Genomic_DNA"/>
</dbReference>
<sequence>MSEELMSDVLIAMDADPDLPEKASYLVFGALQGDDELDQELDSETHERPARPEAAASVPAVRAFLSRIDVEGFRGVGAKARLDLMPGPGLTVISGRNGCGKSTFAEALEVALTSGSYRWKNRTGAVWTESWRNLHQKQTTGIRVQLAIEGQGVTTVGADWTPDASLSGLTSWVQRRGPGGTLGQKEAGLTSLGWVDELESFRPFLSYDELSALLSKPSDLYKALAPILGLQQIADAIQRLKDRAKALSTSKTLAADRLKVIKPQLDGHPDERAQQAFALVRKRAIDLEAVSALITGATPPDDQGVLSLLGRLSRLTSPEPQALAQAVADFKRAVATQAEIQKEAAGIGARRLALLQSALDIHAEDGDGDCPVCGSGRIDDSWAAKVRTELEQETELTRRINQTKAQYAAAIRQLNGLITQPPAELSSDVPSGLQASQIRAQKAWRSWVELKTPEDIAAAGPLLLEELSAALDVLRSQSLAEIESRQDIWQPLAVELGAWLAEARKAEEVQPKLAEVVAARDWLDGHEKELRERRMQPMATRTKEIWAQLRHESNVDIDNVVLKGSGNQRKVEFPASVDGEKTAGLAVMSQGELNALALAVFLPKATMADSPFGFVVIDDPVQAMDPAKVDGLARVLQAAAEKRQVVVLTHDDRLPEAVRRLDIEATLLQVHREANSVVAVREVTDPALYHLADARAVASDNNLDEVVRRRVIPELCRMSLEARCREVYFTRCFKAGRSRVEVEDVWSDARETSPRLALAVDLAPDQLTPWLNQRGHRRIALGVCTSAVHRGLEGDPHRAISQVEEMLRDLEKHRGN</sequence>
<dbReference type="PANTHER" id="PTHR32114:SF2">
    <property type="entry name" value="ABC TRANSPORTER ABCH.3"/>
    <property type="match status" value="1"/>
</dbReference>
<evidence type="ECO:0000256" key="3">
    <source>
        <dbReference type="ARBA" id="ARBA00013368"/>
    </source>
</evidence>